<accession>A0A3P9DFL8</accession>
<evidence type="ECO:0000256" key="4">
    <source>
        <dbReference type="ARBA" id="ARBA00023157"/>
    </source>
</evidence>
<keyword evidence="3" id="KW-0597">Phosphoprotein</keyword>
<reference evidence="8 9" key="1">
    <citation type="journal article" date="2014" name="Nature">
        <title>The genomic substrate for adaptive radiation in African cichlid fish.</title>
        <authorList>
            <person name="Brawand D."/>
            <person name="Wagner C.E."/>
            <person name="Li Y.I."/>
            <person name="Malinsky M."/>
            <person name="Keller I."/>
            <person name="Fan S."/>
            <person name="Simakov O."/>
            <person name="Ng A.Y."/>
            <person name="Lim Z.W."/>
            <person name="Bezault E."/>
            <person name="Turner-Maier J."/>
            <person name="Johnson J."/>
            <person name="Alcazar R."/>
            <person name="Noh H.J."/>
            <person name="Russell P."/>
            <person name="Aken B."/>
            <person name="Alfoldi J."/>
            <person name="Amemiya C."/>
            <person name="Azzouzi N."/>
            <person name="Baroiller J.F."/>
            <person name="Barloy-Hubler F."/>
            <person name="Berlin A."/>
            <person name="Bloomquist R."/>
            <person name="Carleton K.L."/>
            <person name="Conte M.A."/>
            <person name="D'Cotta H."/>
            <person name="Eshel O."/>
            <person name="Gaffney L."/>
            <person name="Galibert F."/>
            <person name="Gante H.F."/>
            <person name="Gnerre S."/>
            <person name="Greuter L."/>
            <person name="Guyon R."/>
            <person name="Haddad N.S."/>
            <person name="Haerty W."/>
            <person name="Harris R.M."/>
            <person name="Hofmann H.A."/>
            <person name="Hourlier T."/>
            <person name="Hulata G."/>
            <person name="Jaffe D.B."/>
            <person name="Lara M."/>
            <person name="Lee A.P."/>
            <person name="MacCallum I."/>
            <person name="Mwaiko S."/>
            <person name="Nikaido M."/>
            <person name="Nishihara H."/>
            <person name="Ozouf-Costaz C."/>
            <person name="Penman D.J."/>
            <person name="Przybylski D."/>
            <person name="Rakotomanga M."/>
            <person name="Renn S.C.P."/>
            <person name="Ribeiro F.J."/>
            <person name="Ron M."/>
            <person name="Salzburger W."/>
            <person name="Sanchez-Pulido L."/>
            <person name="Santos M.E."/>
            <person name="Searle S."/>
            <person name="Sharpe T."/>
            <person name="Swofford R."/>
            <person name="Tan F.J."/>
            <person name="Williams L."/>
            <person name="Young S."/>
            <person name="Yin S."/>
            <person name="Okada N."/>
            <person name="Kocher T.D."/>
            <person name="Miska E.A."/>
            <person name="Lander E.S."/>
            <person name="Venkatesh B."/>
            <person name="Fernald R.D."/>
            <person name="Meyer A."/>
            <person name="Ponting C.P."/>
            <person name="Streelman J.T."/>
            <person name="Lindblad-Toh K."/>
            <person name="Seehausen O."/>
            <person name="Di Palma F."/>
        </authorList>
    </citation>
    <scope>NUCLEOTIDE SEQUENCE</scope>
</reference>
<evidence type="ECO:0000256" key="1">
    <source>
        <dbReference type="ARBA" id="ARBA00004496"/>
    </source>
</evidence>
<organism evidence="8 9">
    <name type="scientific">Maylandia zebra</name>
    <name type="common">zebra mbuna</name>
    <dbReference type="NCBI Taxonomy" id="106582"/>
    <lineage>
        <taxon>Eukaryota</taxon>
        <taxon>Metazoa</taxon>
        <taxon>Chordata</taxon>
        <taxon>Craniata</taxon>
        <taxon>Vertebrata</taxon>
        <taxon>Euteleostomi</taxon>
        <taxon>Actinopterygii</taxon>
        <taxon>Neopterygii</taxon>
        <taxon>Teleostei</taxon>
        <taxon>Neoteleostei</taxon>
        <taxon>Acanthomorphata</taxon>
        <taxon>Ovalentaria</taxon>
        <taxon>Cichlomorphae</taxon>
        <taxon>Cichliformes</taxon>
        <taxon>Cichlidae</taxon>
        <taxon>African cichlids</taxon>
        <taxon>Pseudocrenilabrinae</taxon>
        <taxon>Haplochromini</taxon>
        <taxon>Maylandia</taxon>
        <taxon>Maylandia zebra complex</taxon>
    </lineage>
</organism>
<keyword evidence="6" id="KW-0812">Transmembrane</keyword>
<dbReference type="PANTHER" id="PTHR35971">
    <property type="entry name" value="SI:DKEY-31G6.6"/>
    <property type="match status" value="1"/>
</dbReference>
<dbReference type="InterPro" id="IPR003598">
    <property type="entry name" value="Ig_sub2"/>
</dbReference>
<reference evidence="8" key="2">
    <citation type="submission" date="2025-08" db="UniProtKB">
        <authorList>
            <consortium name="Ensembl"/>
        </authorList>
    </citation>
    <scope>IDENTIFICATION</scope>
</reference>
<name>A0A3P9DFL8_9CICH</name>
<dbReference type="SMART" id="SM00409">
    <property type="entry name" value="IG"/>
    <property type="match status" value="1"/>
</dbReference>
<dbReference type="PANTHER" id="PTHR35971:SF5">
    <property type="entry name" value="OBSCURIN LIKE CYTOSKELETAL ADAPTOR 1"/>
    <property type="match status" value="1"/>
</dbReference>
<keyword evidence="9" id="KW-1185">Reference proteome</keyword>
<dbReference type="InterPro" id="IPR007110">
    <property type="entry name" value="Ig-like_dom"/>
</dbReference>
<feature type="domain" description="Ig-like" evidence="7">
    <location>
        <begin position="12"/>
        <end position="46"/>
    </location>
</feature>
<dbReference type="InterPro" id="IPR013783">
    <property type="entry name" value="Ig-like_fold"/>
</dbReference>
<evidence type="ECO:0000256" key="2">
    <source>
        <dbReference type="ARBA" id="ARBA00022490"/>
    </source>
</evidence>
<evidence type="ECO:0000313" key="9">
    <source>
        <dbReference type="Proteomes" id="UP000265160"/>
    </source>
</evidence>
<comment type="subcellular location">
    <subcellularLocation>
        <location evidence="1">Cytoplasm</location>
    </subcellularLocation>
</comment>
<evidence type="ECO:0000256" key="5">
    <source>
        <dbReference type="SAM" id="MobiDB-lite"/>
    </source>
</evidence>
<evidence type="ECO:0000313" key="8">
    <source>
        <dbReference type="Ensembl" id="ENSMZEP00005033490.1"/>
    </source>
</evidence>
<dbReference type="GeneTree" id="ENSGT00940000168428"/>
<keyword evidence="6" id="KW-1133">Transmembrane helix</keyword>
<dbReference type="Proteomes" id="UP000265160">
    <property type="component" value="LG18"/>
</dbReference>
<feature type="transmembrane region" description="Helical" evidence="6">
    <location>
        <begin position="180"/>
        <end position="200"/>
    </location>
</feature>
<dbReference type="Gene3D" id="2.60.40.10">
    <property type="entry name" value="Immunoglobulins"/>
    <property type="match status" value="2"/>
</dbReference>
<dbReference type="InterPro" id="IPR003599">
    <property type="entry name" value="Ig_sub"/>
</dbReference>
<feature type="compositionally biased region" description="Polar residues" evidence="5">
    <location>
        <begin position="12"/>
        <end position="21"/>
    </location>
</feature>
<dbReference type="SMART" id="SM00408">
    <property type="entry name" value="IGc2"/>
    <property type="match status" value="2"/>
</dbReference>
<dbReference type="FunFam" id="2.60.40.10:FF:000228">
    <property type="entry name" value="obscurin isoform X4"/>
    <property type="match status" value="1"/>
</dbReference>
<keyword evidence="4" id="KW-1015">Disulfide bond</keyword>
<feature type="domain" description="Ig-like" evidence="7">
    <location>
        <begin position="75"/>
        <end position="165"/>
    </location>
</feature>
<dbReference type="InterPro" id="IPR052385">
    <property type="entry name" value="Obscurin/Obscurin-like_Reg"/>
</dbReference>
<dbReference type="STRING" id="106582.ENSMZEP00005033490"/>
<dbReference type="InterPro" id="IPR036179">
    <property type="entry name" value="Ig-like_dom_sf"/>
</dbReference>
<dbReference type="InterPro" id="IPR013098">
    <property type="entry name" value="Ig_I-set"/>
</dbReference>
<evidence type="ECO:0000259" key="7">
    <source>
        <dbReference type="PROSITE" id="PS50835"/>
    </source>
</evidence>
<dbReference type="Ensembl" id="ENSMZET00005034623.1">
    <property type="protein sequence ID" value="ENSMZEP00005033490.1"/>
    <property type="gene ID" value="ENSMZEG00005025008.1"/>
</dbReference>
<protein>
    <recommendedName>
        <fullName evidence="7">Ig-like domain-containing protein</fullName>
    </recommendedName>
</protein>
<keyword evidence="2" id="KW-0963">Cytoplasm</keyword>
<evidence type="ECO:0000256" key="3">
    <source>
        <dbReference type="ARBA" id="ARBA00022553"/>
    </source>
</evidence>
<dbReference type="PROSITE" id="PS50835">
    <property type="entry name" value="IG_LIKE"/>
    <property type="match status" value="2"/>
</dbReference>
<proteinExistence type="predicted"/>
<keyword evidence="6" id="KW-0472">Membrane</keyword>
<dbReference type="GO" id="GO:0005737">
    <property type="term" value="C:cytoplasm"/>
    <property type="evidence" value="ECO:0007669"/>
    <property type="project" value="UniProtKB-SubCell"/>
</dbReference>
<dbReference type="Pfam" id="PF07679">
    <property type="entry name" value="I-set"/>
    <property type="match status" value="2"/>
</dbReference>
<dbReference type="SUPFAM" id="SSF48726">
    <property type="entry name" value="Immunoglobulin"/>
    <property type="match status" value="2"/>
</dbReference>
<dbReference type="AlphaFoldDB" id="A0A3P9DFL8"/>
<feature type="region of interest" description="Disordered" evidence="5">
    <location>
        <begin position="1"/>
        <end position="21"/>
    </location>
</feature>
<evidence type="ECO:0000256" key="6">
    <source>
        <dbReference type="SAM" id="Phobius"/>
    </source>
</evidence>
<sequence>PGEKRRGESLPPNFTQKLESQQAEEGADIILHCELSKAGVPVEWKKGTQILKSGEKYQMKQKASVNELVIKKVVPEDSGDYMTFKQKLESQQAEEGADIILHCELSKAGVPVEWKKGTQILKSGEKFQMKQKSSVNELVINKVVPEDSGDYSCVCGDQKTKASLSIKGRKRNFTVSWCSGFKFACSCGSLFLTLLFCIFVM</sequence>
<reference evidence="8" key="3">
    <citation type="submission" date="2025-09" db="UniProtKB">
        <authorList>
            <consortium name="Ensembl"/>
        </authorList>
    </citation>
    <scope>IDENTIFICATION</scope>
</reference>